<dbReference type="AlphaFoldDB" id="A0A8X6J8U8"/>
<comment type="caution">
    <text evidence="1">The sequence shown here is derived from an EMBL/GenBank/DDBJ whole genome shotgun (WGS) entry which is preliminary data.</text>
</comment>
<name>A0A8X6J8U8_TRICU</name>
<keyword evidence="2" id="KW-1185">Reference proteome</keyword>
<evidence type="ECO:0000313" key="1">
    <source>
        <dbReference type="EMBL" id="GFR25380.1"/>
    </source>
</evidence>
<reference evidence="1" key="1">
    <citation type="submission" date="2020-07" db="EMBL/GenBank/DDBJ databases">
        <title>Multicomponent nature underlies the extraordinary mechanical properties of spider dragline silk.</title>
        <authorList>
            <person name="Kono N."/>
            <person name="Nakamura H."/>
            <person name="Mori M."/>
            <person name="Yoshida Y."/>
            <person name="Ohtoshi R."/>
            <person name="Malay A.D."/>
            <person name="Moran D.A.P."/>
            <person name="Tomita M."/>
            <person name="Numata K."/>
            <person name="Arakawa K."/>
        </authorList>
    </citation>
    <scope>NUCLEOTIDE SEQUENCE</scope>
</reference>
<protein>
    <submittedName>
        <fullName evidence="1">Uncharacterized protein</fullName>
    </submittedName>
</protein>
<evidence type="ECO:0000313" key="2">
    <source>
        <dbReference type="Proteomes" id="UP000887116"/>
    </source>
</evidence>
<dbReference type="EMBL" id="BMAO01038502">
    <property type="protein sequence ID" value="GFR25380.1"/>
    <property type="molecule type" value="Genomic_DNA"/>
</dbReference>
<proteinExistence type="predicted"/>
<sequence length="155" mass="17985">MDIEALKRIRAPVSRAATEIMNAIKTKLERESKSNDLNEELLAKLIDKEKQLDNFDKEITILTKIDDLEKEIEKQQEYRDTIITCKVSVNKILNKKETESRNALNASSRSEQQYSSLKLPHLQIPQFDGNILKFSDFYSQFEAAFNITQFTITQI</sequence>
<gene>
    <name evidence="1" type="primary">AVEN_195979_1</name>
    <name evidence="1" type="ORF">TNCT_235261</name>
</gene>
<organism evidence="1 2">
    <name type="scientific">Trichonephila clavata</name>
    <name type="common">Joro spider</name>
    <name type="synonym">Nephila clavata</name>
    <dbReference type="NCBI Taxonomy" id="2740835"/>
    <lineage>
        <taxon>Eukaryota</taxon>
        <taxon>Metazoa</taxon>
        <taxon>Ecdysozoa</taxon>
        <taxon>Arthropoda</taxon>
        <taxon>Chelicerata</taxon>
        <taxon>Arachnida</taxon>
        <taxon>Araneae</taxon>
        <taxon>Araneomorphae</taxon>
        <taxon>Entelegynae</taxon>
        <taxon>Araneoidea</taxon>
        <taxon>Nephilidae</taxon>
        <taxon>Trichonephila</taxon>
    </lineage>
</organism>
<dbReference type="Proteomes" id="UP000887116">
    <property type="component" value="Unassembled WGS sequence"/>
</dbReference>
<accession>A0A8X6J8U8</accession>